<evidence type="ECO:0000256" key="5">
    <source>
        <dbReference type="ARBA" id="ARBA00023016"/>
    </source>
</evidence>
<dbReference type="Gene3D" id="3.30.420.40">
    <property type="match status" value="3"/>
</dbReference>
<protein>
    <submittedName>
        <fullName evidence="9">Uncharacterized protein</fullName>
    </submittedName>
</protein>
<feature type="chain" id="PRO_5029506119" evidence="8">
    <location>
        <begin position="23"/>
        <end position="610"/>
    </location>
</feature>
<dbReference type="InterPro" id="IPR013126">
    <property type="entry name" value="Hsp_70_fam"/>
</dbReference>
<dbReference type="PRINTS" id="PR00301">
    <property type="entry name" value="HEATSHOCK70"/>
</dbReference>
<dbReference type="AlphaFoldDB" id="A0A7J6HID7"/>
<dbReference type="InterPro" id="IPR029048">
    <property type="entry name" value="HSP70_C_sf"/>
</dbReference>
<dbReference type="GO" id="GO:0140662">
    <property type="term" value="F:ATP-dependent protein folding chaperone"/>
    <property type="evidence" value="ECO:0007669"/>
    <property type="project" value="InterPro"/>
</dbReference>
<proteinExistence type="inferred from homology"/>
<dbReference type="PANTHER" id="PTHR19375">
    <property type="entry name" value="HEAT SHOCK PROTEIN 70KDA"/>
    <property type="match status" value="1"/>
</dbReference>
<keyword evidence="3" id="KW-0256">Endoplasmic reticulum</keyword>
<dbReference type="EMBL" id="JAATIQ010000041">
    <property type="protein sequence ID" value="KAF4395027.1"/>
    <property type="molecule type" value="Genomic_DNA"/>
</dbReference>
<dbReference type="GO" id="GO:0005524">
    <property type="term" value="F:ATP binding"/>
    <property type="evidence" value="ECO:0007669"/>
    <property type="project" value="UniProtKB-KW"/>
</dbReference>
<dbReference type="PROSITE" id="PS00297">
    <property type="entry name" value="HSP70_1"/>
    <property type="match status" value="1"/>
</dbReference>
<dbReference type="InterPro" id="IPR042050">
    <property type="entry name" value="BIP_NBD"/>
</dbReference>
<gene>
    <name evidence="9" type="ORF">G4B88_017897</name>
</gene>
<evidence type="ECO:0000256" key="8">
    <source>
        <dbReference type="SAM" id="SignalP"/>
    </source>
</evidence>
<dbReference type="Gene3D" id="1.20.1270.10">
    <property type="match status" value="1"/>
</dbReference>
<evidence type="ECO:0000256" key="1">
    <source>
        <dbReference type="ARBA" id="ARBA00007381"/>
    </source>
</evidence>
<evidence type="ECO:0000256" key="2">
    <source>
        <dbReference type="ARBA" id="ARBA00022741"/>
    </source>
</evidence>
<dbReference type="SUPFAM" id="SSF100934">
    <property type="entry name" value="Heat shock protein 70kD (HSP70), C-terminal subdomain"/>
    <property type="match status" value="1"/>
</dbReference>
<dbReference type="FunFam" id="2.60.34.10:FF:000002">
    <property type="entry name" value="Heat shock 70 kDa"/>
    <property type="match status" value="1"/>
</dbReference>
<keyword evidence="8" id="KW-0732">Signal</keyword>
<evidence type="ECO:0000256" key="3">
    <source>
        <dbReference type="ARBA" id="ARBA00022824"/>
    </source>
</evidence>
<dbReference type="InterPro" id="IPR043129">
    <property type="entry name" value="ATPase_NBD"/>
</dbReference>
<keyword evidence="2 6" id="KW-0547">Nucleotide-binding</keyword>
<reference evidence="9 10" key="1">
    <citation type="journal article" date="2020" name="bioRxiv">
        <title>Sequence and annotation of 42 cannabis genomes reveals extensive copy number variation in cannabinoid synthesis and pathogen resistance genes.</title>
        <authorList>
            <person name="Mckernan K.J."/>
            <person name="Helbert Y."/>
            <person name="Kane L.T."/>
            <person name="Ebling H."/>
            <person name="Zhang L."/>
            <person name="Liu B."/>
            <person name="Eaton Z."/>
            <person name="Mclaughlin S."/>
            <person name="Kingan S."/>
            <person name="Baybayan P."/>
            <person name="Concepcion G."/>
            <person name="Jordan M."/>
            <person name="Riva A."/>
            <person name="Barbazuk W."/>
            <person name="Harkins T."/>
        </authorList>
    </citation>
    <scope>NUCLEOTIDE SEQUENCE [LARGE SCALE GENOMIC DNA]</scope>
    <source>
        <strain evidence="10">cv. Jamaican Lion 4</strain>
        <tissue evidence="9">Leaf</tissue>
    </source>
</reference>
<dbReference type="InterPro" id="IPR018181">
    <property type="entry name" value="Heat_shock_70_CS"/>
</dbReference>
<evidence type="ECO:0000313" key="9">
    <source>
        <dbReference type="EMBL" id="KAF4395027.1"/>
    </source>
</evidence>
<dbReference type="Gene3D" id="2.60.34.10">
    <property type="entry name" value="Substrate Binding Domain Of DNAk, Chain A, domain 1"/>
    <property type="match status" value="1"/>
</dbReference>
<dbReference type="Proteomes" id="UP000583929">
    <property type="component" value="Unassembled WGS sequence"/>
</dbReference>
<dbReference type="FunFam" id="3.30.420.40:FF:000028">
    <property type="entry name" value="heat shock 70 kDa protein-like"/>
    <property type="match status" value="1"/>
</dbReference>
<dbReference type="FunFam" id="3.30.420.40:FF:000172">
    <property type="entry name" value="Heat shock 70 kDa protein"/>
    <property type="match status" value="1"/>
</dbReference>
<feature type="compositionally biased region" description="Acidic residues" evidence="7">
    <location>
        <begin position="597"/>
        <end position="610"/>
    </location>
</feature>
<keyword evidence="5" id="KW-0346">Stress response</keyword>
<evidence type="ECO:0000256" key="4">
    <source>
        <dbReference type="ARBA" id="ARBA00022840"/>
    </source>
</evidence>
<sequence>MAAKKLFLCLVFCVVALFGVVALAGGSSSSKSKPSSVIGIDLGTTYSCVGVFKNDNVEIIANDQGNRITPSWVAFTDSERLIGEAAKNQAPLNGQRTVFDVKRLIGRKFDDPEVEKDIKFLPYKVVNNGGKPYIEVKVKGETKVFSPEEISAMPTAAAFAYGLDKKGGEENILVFDLGGGTFDVSILTIDNGVFEVLATSGDTHLGGEDFDHRVMDYFIKLIKKKYNKDISNNSKALGKLRKECERAKRALSNQHQVRLEIESLFDGIDFSEPLTRARFEELNMDLFKKTMGPVKKALKDAGLKKTDIHEIVLVGGSTRIPKVQQLLKEFFDGKEPNKGVNPDEAVAYGAAVQGAIISGEGGDKTKDVVVIDVTPLSLGIETAGGVMTKLIPRNSVFPAKKSQIFTTYSDKQSTVTIRVFEGERSLVKDCHELGRFDLSGIPPAPRGVPQIEVTFEVDVNGILHVKAEDKAAKKVESITITDEKGRLSQEDIERMVKEAEEFAEEDKMMKEKIDSRNKLETYVYNMKNTVNDNDKLGGKISSEDKEKIENTLKEALEWLDENQSAEKEEYDVKLKEVEEVCNPVIRQVYGNTSGNSNEEEEEEDSYNDEL</sequence>
<dbReference type="Pfam" id="PF00012">
    <property type="entry name" value="HSP70"/>
    <property type="match status" value="2"/>
</dbReference>
<dbReference type="SUPFAM" id="SSF53067">
    <property type="entry name" value="Actin-like ATPase domain"/>
    <property type="match status" value="2"/>
</dbReference>
<feature type="region of interest" description="Disordered" evidence="7">
    <location>
        <begin position="588"/>
        <end position="610"/>
    </location>
</feature>
<dbReference type="InterPro" id="IPR029047">
    <property type="entry name" value="HSP70_peptide-bd_sf"/>
</dbReference>
<dbReference type="CDD" id="cd10241">
    <property type="entry name" value="ASKHA_NBD_HSP70_BiP"/>
    <property type="match status" value="1"/>
</dbReference>
<dbReference type="PROSITE" id="PS01036">
    <property type="entry name" value="HSP70_3"/>
    <property type="match status" value="1"/>
</dbReference>
<dbReference type="FunFam" id="3.90.640.10:FF:000002">
    <property type="entry name" value="Heat shock 70 kDa"/>
    <property type="match status" value="1"/>
</dbReference>
<comment type="similarity">
    <text evidence="1 6">Belongs to the heat shock protein 70 family.</text>
</comment>
<name>A0A7J6HID7_CANSA</name>
<evidence type="ECO:0000256" key="6">
    <source>
        <dbReference type="RuleBase" id="RU003322"/>
    </source>
</evidence>
<dbReference type="SUPFAM" id="SSF100920">
    <property type="entry name" value="Heat shock protein 70kD (HSP70), peptide-binding domain"/>
    <property type="match status" value="1"/>
</dbReference>
<evidence type="ECO:0000256" key="7">
    <source>
        <dbReference type="SAM" id="MobiDB-lite"/>
    </source>
</evidence>
<evidence type="ECO:0000313" key="10">
    <source>
        <dbReference type="Proteomes" id="UP000583929"/>
    </source>
</evidence>
<feature type="signal peptide" evidence="8">
    <location>
        <begin position="1"/>
        <end position="22"/>
    </location>
</feature>
<keyword evidence="10" id="KW-1185">Reference proteome</keyword>
<dbReference type="FunFam" id="1.20.1270.10:FF:000016">
    <property type="entry name" value="Heat shock protein 70"/>
    <property type="match status" value="1"/>
</dbReference>
<accession>A0A7J6HID7</accession>
<comment type="caution">
    <text evidence="9">The sequence shown here is derived from an EMBL/GenBank/DDBJ whole genome shotgun (WGS) entry which is preliminary data.</text>
</comment>
<dbReference type="PROSITE" id="PS00329">
    <property type="entry name" value="HSP70_2"/>
    <property type="match status" value="1"/>
</dbReference>
<organism evidence="9 10">
    <name type="scientific">Cannabis sativa</name>
    <name type="common">Hemp</name>
    <name type="synonym">Marijuana</name>
    <dbReference type="NCBI Taxonomy" id="3483"/>
    <lineage>
        <taxon>Eukaryota</taxon>
        <taxon>Viridiplantae</taxon>
        <taxon>Streptophyta</taxon>
        <taxon>Embryophyta</taxon>
        <taxon>Tracheophyta</taxon>
        <taxon>Spermatophyta</taxon>
        <taxon>Magnoliopsida</taxon>
        <taxon>eudicotyledons</taxon>
        <taxon>Gunneridae</taxon>
        <taxon>Pentapetalae</taxon>
        <taxon>rosids</taxon>
        <taxon>fabids</taxon>
        <taxon>Rosales</taxon>
        <taxon>Cannabaceae</taxon>
        <taxon>Cannabis</taxon>
    </lineage>
</organism>
<keyword evidence="4 6" id="KW-0067">ATP-binding</keyword>